<evidence type="ECO:0000256" key="4">
    <source>
        <dbReference type="ARBA" id="ARBA00022692"/>
    </source>
</evidence>
<dbReference type="PANTHER" id="PTHR30069:SF29">
    <property type="entry name" value="HEMOGLOBIN AND HEMOGLOBIN-HAPTOGLOBIN-BINDING PROTEIN 1-RELATED"/>
    <property type="match status" value="1"/>
</dbReference>
<evidence type="ECO:0000313" key="10">
    <source>
        <dbReference type="Proteomes" id="UP001199816"/>
    </source>
</evidence>
<keyword evidence="2" id="KW-0813">Transport</keyword>
<evidence type="ECO:0000256" key="1">
    <source>
        <dbReference type="ARBA" id="ARBA00004571"/>
    </source>
</evidence>
<comment type="caution">
    <text evidence="9">The sequence shown here is derived from an EMBL/GenBank/DDBJ whole genome shotgun (WGS) entry which is preliminary data.</text>
</comment>
<sequence>MNRFNFWIRFSGVIGLLYSVGCTKGMAQVPDAVSAKELDSVWIRSGRNAVQLNTTTPVQTLTGSRLQQVNSFSIADALRYFSGVQLKDYGGIGGLKTLNVRNLGAQHLGVFYDGLQLGNAQNGIVDLGKFSLDNIEALSLYNSQNTSTLQSARNFGSAAALYIKTKQAVFEPHKKYHISAAYKTGSFGLINPSLHWQQQIAANMATTLSVETVHAHGRYKTRYQKYAYDTTITRQNAAVASQRMELAVQDLNKNAATRWKIQTYFYNAARGLPGAIVAERFYNAQRLWDRNFFTQGMWRKQINTRYQLLVQGKYANDYTRYLDTTIKKTGGAPLNNTYRQQEYDASLVNEYLVAAGWKVSLATDWIVNKMQANLDHFAYPVRNTALVAIATELKRKQFIAAGNLLGTFTREKVSTGAAAADRNVLTPAISASWRPWNHLPISVRSFYKRIFRMPTFNDLYYTIIGSVTLKPEYTTQYDIGLQYKKSFADSGSAISLQADVYYNDIKDKIIAIPANNLFRWSMINMGKVAVKGMDLQLTYAAGIGQQVLLNGTLTYSYQQAVNKTTEDRSYDQQIPYAPKHSGSATVQTACRSWGLNYSFIYTGERYMLPENDPQNYLEPWYTHDLSLTKTVRLRQVRAVLALEVNNLLNQYYDVVVNYPMPGRNYLVKIAVNL</sequence>
<keyword evidence="3" id="KW-1134">Transmembrane beta strand</keyword>
<name>A0ABS8PSZ2_9BACT</name>
<dbReference type="InterPro" id="IPR039426">
    <property type="entry name" value="TonB-dep_rcpt-like"/>
</dbReference>
<evidence type="ECO:0000256" key="6">
    <source>
        <dbReference type="ARBA" id="ARBA00023136"/>
    </source>
</evidence>
<keyword evidence="4" id="KW-0812">Transmembrane</keyword>
<evidence type="ECO:0000313" key="9">
    <source>
        <dbReference type="EMBL" id="MCD2424196.1"/>
    </source>
</evidence>
<keyword evidence="7" id="KW-0998">Cell outer membrane</keyword>
<dbReference type="RefSeq" id="WP_231005536.1">
    <property type="nucleotide sequence ID" value="NZ_JAJNEC010000005.1"/>
</dbReference>
<keyword evidence="5" id="KW-0732">Signal</keyword>
<evidence type="ECO:0000259" key="8">
    <source>
        <dbReference type="Pfam" id="PF07715"/>
    </source>
</evidence>
<evidence type="ECO:0000256" key="5">
    <source>
        <dbReference type="ARBA" id="ARBA00022729"/>
    </source>
</evidence>
<dbReference type="EMBL" id="JAJNEC010000005">
    <property type="protein sequence ID" value="MCD2424196.1"/>
    <property type="molecule type" value="Genomic_DNA"/>
</dbReference>
<keyword evidence="9" id="KW-0675">Receptor</keyword>
<organism evidence="9 10">
    <name type="scientific">Niabella pedocola</name>
    <dbReference type="NCBI Taxonomy" id="1752077"/>
    <lineage>
        <taxon>Bacteria</taxon>
        <taxon>Pseudomonadati</taxon>
        <taxon>Bacteroidota</taxon>
        <taxon>Chitinophagia</taxon>
        <taxon>Chitinophagales</taxon>
        <taxon>Chitinophagaceae</taxon>
        <taxon>Niabella</taxon>
    </lineage>
</organism>
<dbReference type="PANTHER" id="PTHR30069">
    <property type="entry name" value="TONB-DEPENDENT OUTER MEMBRANE RECEPTOR"/>
    <property type="match status" value="1"/>
</dbReference>
<keyword evidence="10" id="KW-1185">Reference proteome</keyword>
<dbReference type="Pfam" id="PF07715">
    <property type="entry name" value="Plug"/>
    <property type="match status" value="1"/>
</dbReference>
<feature type="domain" description="TonB-dependent receptor plug" evidence="8">
    <location>
        <begin position="52"/>
        <end position="153"/>
    </location>
</feature>
<gene>
    <name evidence="9" type="ORF">LQ567_15555</name>
</gene>
<protein>
    <submittedName>
        <fullName evidence="9">TonB-dependent receptor</fullName>
    </submittedName>
</protein>
<proteinExistence type="predicted"/>
<keyword evidence="6" id="KW-0472">Membrane</keyword>
<reference evidence="9 10" key="1">
    <citation type="submission" date="2021-11" db="EMBL/GenBank/DDBJ databases">
        <title>Genomic of Niabella pedocola.</title>
        <authorList>
            <person name="Wu T."/>
        </authorList>
    </citation>
    <scope>NUCLEOTIDE SEQUENCE [LARGE SCALE GENOMIC DNA]</scope>
    <source>
        <strain evidence="9 10">JCM 31011</strain>
    </source>
</reference>
<dbReference type="Gene3D" id="2.40.170.20">
    <property type="entry name" value="TonB-dependent receptor, beta-barrel domain"/>
    <property type="match status" value="1"/>
</dbReference>
<evidence type="ECO:0000256" key="3">
    <source>
        <dbReference type="ARBA" id="ARBA00022452"/>
    </source>
</evidence>
<dbReference type="SUPFAM" id="SSF56935">
    <property type="entry name" value="Porins"/>
    <property type="match status" value="1"/>
</dbReference>
<dbReference type="InterPro" id="IPR012910">
    <property type="entry name" value="Plug_dom"/>
</dbReference>
<dbReference type="InterPro" id="IPR037066">
    <property type="entry name" value="Plug_dom_sf"/>
</dbReference>
<dbReference type="InterPro" id="IPR036942">
    <property type="entry name" value="Beta-barrel_TonB_sf"/>
</dbReference>
<accession>A0ABS8PSZ2</accession>
<evidence type="ECO:0000256" key="7">
    <source>
        <dbReference type="ARBA" id="ARBA00023237"/>
    </source>
</evidence>
<evidence type="ECO:0000256" key="2">
    <source>
        <dbReference type="ARBA" id="ARBA00022448"/>
    </source>
</evidence>
<comment type="subcellular location">
    <subcellularLocation>
        <location evidence="1">Cell outer membrane</location>
        <topology evidence="1">Multi-pass membrane protein</topology>
    </subcellularLocation>
</comment>
<dbReference type="Proteomes" id="UP001199816">
    <property type="component" value="Unassembled WGS sequence"/>
</dbReference>
<dbReference type="Gene3D" id="2.170.130.10">
    <property type="entry name" value="TonB-dependent receptor, plug domain"/>
    <property type="match status" value="1"/>
</dbReference>